<dbReference type="RefSeq" id="WP_091590174.1">
    <property type="nucleotide sequence ID" value="NZ_JBHRWG010000006.1"/>
</dbReference>
<dbReference type="AlphaFoldDB" id="A0A1C3N2X7"/>
<reference evidence="3" key="1">
    <citation type="submission" date="2016-06" db="EMBL/GenBank/DDBJ databases">
        <authorList>
            <person name="Varghese N."/>
        </authorList>
    </citation>
    <scope>NUCLEOTIDE SEQUENCE [LARGE SCALE GENOMIC DNA]</scope>
    <source>
        <strain evidence="3">DSM 45344</strain>
    </source>
</reference>
<evidence type="ECO:0000313" key="3">
    <source>
        <dbReference type="Proteomes" id="UP000199393"/>
    </source>
</evidence>
<keyword evidence="1" id="KW-1133">Transmembrane helix</keyword>
<keyword evidence="1" id="KW-0812">Transmembrane</keyword>
<protein>
    <submittedName>
        <fullName evidence="2">Uncharacterized membrane protein YoaK, UPF0700 family</fullName>
    </submittedName>
</protein>
<gene>
    <name evidence="2" type="ORF">GA0070620_2449</name>
</gene>
<accession>A0A1C3N2X7</accession>
<dbReference type="InterPro" id="IPR010699">
    <property type="entry name" value="DUF1275"/>
</dbReference>
<proteinExistence type="predicted"/>
<dbReference type="PANTHER" id="PTHR37314">
    <property type="entry name" value="SLR0142 PROTEIN"/>
    <property type="match status" value="1"/>
</dbReference>
<feature type="transmembrane region" description="Helical" evidence="1">
    <location>
        <begin position="101"/>
        <end position="119"/>
    </location>
</feature>
<dbReference type="OrthoDB" id="3404147at2"/>
<keyword evidence="1" id="KW-0472">Membrane</keyword>
<dbReference type="STRING" id="307121.GA0070620_2449"/>
<feature type="transmembrane region" description="Helical" evidence="1">
    <location>
        <begin position="22"/>
        <end position="46"/>
    </location>
</feature>
<sequence length="236" mass="23146">MIGPGAGRADERALPHATVARLLVVLATASGLLDVFCVTQLGGLFASVITGNLVQLGHGVATTTGHLVTGGVVAVGGFAVGVAVGTLPLRRARPGWRRRTGMVVAAQSLLLVAVAAGWWGSDGAPGRAESLALLGGASAASGIQSAVTVSIGLRGASTTYLTGTLTEVVRGLVLDPHHLAAGAGGASRLLGIFVGAVLGGLTLRAAPLWAPALVVVLVGAVVVAAGLGLRRLSATG</sequence>
<organism evidence="2 3">
    <name type="scientific">Micromonospora krabiensis</name>
    <dbReference type="NCBI Taxonomy" id="307121"/>
    <lineage>
        <taxon>Bacteria</taxon>
        <taxon>Bacillati</taxon>
        <taxon>Actinomycetota</taxon>
        <taxon>Actinomycetes</taxon>
        <taxon>Micromonosporales</taxon>
        <taxon>Micromonosporaceae</taxon>
        <taxon>Micromonospora</taxon>
    </lineage>
</organism>
<feature type="transmembrane region" description="Helical" evidence="1">
    <location>
        <begin position="179"/>
        <end position="202"/>
    </location>
</feature>
<keyword evidence="3" id="KW-1185">Reference proteome</keyword>
<dbReference type="Pfam" id="PF06912">
    <property type="entry name" value="DUF1275"/>
    <property type="match status" value="1"/>
</dbReference>
<evidence type="ECO:0000313" key="2">
    <source>
        <dbReference type="EMBL" id="SBV26952.1"/>
    </source>
</evidence>
<dbReference type="Proteomes" id="UP000199393">
    <property type="component" value="Chromosome I"/>
</dbReference>
<dbReference type="PANTHER" id="PTHR37314:SF4">
    <property type="entry name" value="UPF0700 TRANSMEMBRANE PROTEIN YOAK"/>
    <property type="match status" value="1"/>
</dbReference>
<evidence type="ECO:0000256" key="1">
    <source>
        <dbReference type="SAM" id="Phobius"/>
    </source>
</evidence>
<feature type="transmembrane region" description="Helical" evidence="1">
    <location>
        <begin position="66"/>
        <end position="89"/>
    </location>
</feature>
<feature type="transmembrane region" description="Helical" evidence="1">
    <location>
        <begin position="208"/>
        <end position="229"/>
    </location>
</feature>
<name>A0A1C3N2X7_9ACTN</name>
<dbReference type="EMBL" id="LT598496">
    <property type="protein sequence ID" value="SBV26952.1"/>
    <property type="molecule type" value="Genomic_DNA"/>
</dbReference>